<dbReference type="RefSeq" id="WP_044236201.1">
    <property type="nucleotide sequence ID" value="NZ_ASRX01000005.1"/>
</dbReference>
<dbReference type="Pfam" id="PF12852">
    <property type="entry name" value="Cupin_6"/>
    <property type="match status" value="1"/>
</dbReference>
<keyword evidence="2" id="KW-0238">DNA-binding</keyword>
<evidence type="ECO:0000259" key="4">
    <source>
        <dbReference type="PROSITE" id="PS01124"/>
    </source>
</evidence>
<keyword evidence="6" id="KW-1185">Reference proteome</keyword>
<dbReference type="InterPro" id="IPR009057">
    <property type="entry name" value="Homeodomain-like_sf"/>
</dbReference>
<dbReference type="InterPro" id="IPR018060">
    <property type="entry name" value="HTH_AraC"/>
</dbReference>
<dbReference type="PROSITE" id="PS00041">
    <property type="entry name" value="HTH_ARAC_FAMILY_1"/>
    <property type="match status" value="1"/>
</dbReference>
<evidence type="ECO:0000256" key="1">
    <source>
        <dbReference type="ARBA" id="ARBA00023015"/>
    </source>
</evidence>
<evidence type="ECO:0000313" key="5">
    <source>
        <dbReference type="EMBL" id="EYF08244.1"/>
    </source>
</evidence>
<name>A0A017TG73_9BACT</name>
<evidence type="ECO:0000313" key="6">
    <source>
        <dbReference type="Proteomes" id="UP000019678"/>
    </source>
</evidence>
<dbReference type="InterPro" id="IPR020449">
    <property type="entry name" value="Tscrpt_reg_AraC-type_HTH"/>
</dbReference>
<dbReference type="SMART" id="SM00342">
    <property type="entry name" value="HTH_ARAC"/>
    <property type="match status" value="1"/>
</dbReference>
<sequence>MQPPAGDPINDVIHLLRPEAILSAGLLARGRWGIRFEGYPHVKFGTIVAGHCVILVEGRRRAVRCEAGDVYLLGNPPAYVMASDLQAPRLDAKPLFSDAIDGVVTLGAADAGPATHIVGGHFIFDPSNAHLLMNALPLVLRVPAAAAGPLRELSGLLVRELAEQRAGRKLVLDHLAQLILVHAMRSADVGGVQRRASWLRALADPQIGLALRHIHADVGARFSLDDLAATAGMSRSALALRFKQLVGRPPLDYAIAWRMDLARDALRTTDRAVGELAFALGYASESAFSAAFRRVVGTSPRAYRQEARATAVRRNDS</sequence>
<proteinExistence type="predicted"/>
<dbReference type="InterPro" id="IPR032783">
    <property type="entry name" value="AraC_lig"/>
</dbReference>
<dbReference type="GO" id="GO:0003700">
    <property type="term" value="F:DNA-binding transcription factor activity"/>
    <property type="evidence" value="ECO:0007669"/>
    <property type="project" value="InterPro"/>
</dbReference>
<evidence type="ECO:0000256" key="2">
    <source>
        <dbReference type="ARBA" id="ARBA00023125"/>
    </source>
</evidence>
<dbReference type="PRINTS" id="PR00032">
    <property type="entry name" value="HTHARAC"/>
</dbReference>
<organism evidence="5 6">
    <name type="scientific">Chondromyces apiculatus DSM 436</name>
    <dbReference type="NCBI Taxonomy" id="1192034"/>
    <lineage>
        <taxon>Bacteria</taxon>
        <taxon>Pseudomonadati</taxon>
        <taxon>Myxococcota</taxon>
        <taxon>Polyangia</taxon>
        <taxon>Polyangiales</taxon>
        <taxon>Polyangiaceae</taxon>
        <taxon>Chondromyces</taxon>
    </lineage>
</organism>
<keyword evidence="3" id="KW-0804">Transcription</keyword>
<feature type="domain" description="HTH araC/xylS-type" evidence="4">
    <location>
        <begin position="208"/>
        <end position="306"/>
    </location>
</feature>
<dbReference type="InterPro" id="IPR018062">
    <property type="entry name" value="HTH_AraC-typ_CS"/>
</dbReference>
<dbReference type="eggNOG" id="COG2207">
    <property type="taxonomic scope" value="Bacteria"/>
</dbReference>
<dbReference type="PANTHER" id="PTHR46796:SF7">
    <property type="entry name" value="ARAC FAMILY TRANSCRIPTIONAL REGULATOR"/>
    <property type="match status" value="1"/>
</dbReference>
<comment type="caution">
    <text evidence="5">The sequence shown here is derived from an EMBL/GenBank/DDBJ whole genome shotgun (WGS) entry which is preliminary data.</text>
</comment>
<evidence type="ECO:0000256" key="3">
    <source>
        <dbReference type="ARBA" id="ARBA00023163"/>
    </source>
</evidence>
<dbReference type="OrthoDB" id="5460636at2"/>
<gene>
    <name evidence="5" type="ORF">CAP_6005</name>
</gene>
<reference evidence="5 6" key="1">
    <citation type="submission" date="2013-05" db="EMBL/GenBank/DDBJ databases">
        <title>Genome assembly of Chondromyces apiculatus DSM 436.</title>
        <authorList>
            <person name="Sharma G."/>
            <person name="Khatri I."/>
            <person name="Kaur C."/>
            <person name="Mayilraj S."/>
            <person name="Subramanian S."/>
        </authorList>
    </citation>
    <scope>NUCLEOTIDE SEQUENCE [LARGE SCALE GENOMIC DNA]</scope>
    <source>
        <strain evidence="5 6">DSM 436</strain>
    </source>
</reference>
<dbReference type="GO" id="GO:0043565">
    <property type="term" value="F:sequence-specific DNA binding"/>
    <property type="evidence" value="ECO:0007669"/>
    <property type="project" value="InterPro"/>
</dbReference>
<protein>
    <submittedName>
        <fullName evidence="5">Transcriptional regulator, AraC family</fullName>
    </submittedName>
</protein>
<dbReference type="Pfam" id="PF12833">
    <property type="entry name" value="HTH_18"/>
    <property type="match status" value="1"/>
</dbReference>
<dbReference type="Proteomes" id="UP000019678">
    <property type="component" value="Unassembled WGS sequence"/>
</dbReference>
<dbReference type="AlphaFoldDB" id="A0A017TG73"/>
<dbReference type="InterPro" id="IPR050204">
    <property type="entry name" value="AraC_XylS_family_regulators"/>
</dbReference>
<dbReference type="STRING" id="1192034.CAP_6005"/>
<dbReference type="EMBL" id="ASRX01000005">
    <property type="protein sequence ID" value="EYF08244.1"/>
    <property type="molecule type" value="Genomic_DNA"/>
</dbReference>
<dbReference type="Gene3D" id="1.10.10.60">
    <property type="entry name" value="Homeodomain-like"/>
    <property type="match status" value="1"/>
</dbReference>
<dbReference type="SUPFAM" id="SSF46689">
    <property type="entry name" value="Homeodomain-like"/>
    <property type="match status" value="2"/>
</dbReference>
<dbReference type="PANTHER" id="PTHR46796">
    <property type="entry name" value="HTH-TYPE TRANSCRIPTIONAL ACTIVATOR RHAS-RELATED"/>
    <property type="match status" value="1"/>
</dbReference>
<accession>A0A017TG73</accession>
<keyword evidence="1" id="KW-0805">Transcription regulation</keyword>
<dbReference type="PROSITE" id="PS01124">
    <property type="entry name" value="HTH_ARAC_FAMILY_2"/>
    <property type="match status" value="1"/>
</dbReference>